<dbReference type="PANTHER" id="PTHR43563">
    <property type="entry name" value="AMINE OXIDASE"/>
    <property type="match status" value="1"/>
</dbReference>
<dbReference type="PANTHER" id="PTHR43563:SF1">
    <property type="entry name" value="AMINE OXIDASE [FLAVIN-CONTAINING] B"/>
    <property type="match status" value="1"/>
</dbReference>
<dbReference type="InterPro" id="IPR036188">
    <property type="entry name" value="FAD/NAD-bd_sf"/>
</dbReference>
<protein>
    <submittedName>
        <fullName evidence="3">Amine oxidase protein</fullName>
    </submittedName>
</protein>
<reference evidence="3" key="1">
    <citation type="submission" date="2014-11" db="EMBL/GenBank/DDBJ databases">
        <authorList>
            <person name="Genoscope - CEA"/>
        </authorList>
    </citation>
    <scope>NUCLEOTIDE SEQUENCE</scope>
    <source>
        <strain evidence="3">IPO1609</strain>
    </source>
</reference>
<dbReference type="GO" id="GO:0016491">
    <property type="term" value="F:oxidoreductase activity"/>
    <property type="evidence" value="ECO:0007669"/>
    <property type="project" value="InterPro"/>
</dbReference>
<dbReference type="EMBL" id="LN651281">
    <property type="protein sequence ID" value="CEJ16829.1"/>
    <property type="molecule type" value="Genomic_DNA"/>
</dbReference>
<evidence type="ECO:0000259" key="2">
    <source>
        <dbReference type="Pfam" id="PF01593"/>
    </source>
</evidence>
<sequence>MLTARVAIIGGGLSGLYAAALLEQRGMKDYRLLEARDTFGGRILSMPTDAATERYDLGATWFWPALNPELAALIEALGLETFEQFEAGDMLVEHSRSTAPTRMNGDRSASPALRVAGGMAALTGAIRDRLRPECIISGHRVRGLRHLGDCIEIQAHDALGSTICHRVTHVLLAVPPRLAATTIAFSPMLPEETIRPWQHCGTWMAPHAKYVAVFDAPFWRKQGLSGEARSAVGPLAEIHDASAHRGGAALFGFLGVPAQVRSKTPEAVLLAHCRAQLVRLFGEGAAAPRAEFLKDWTSDPYTAVLADRHPGPHHDATLPSTASAGVWRDRLIGIASEWSPRFPGYVAGALEAAHLGVAVLHARPNTTASFSY</sequence>
<dbReference type="InterPro" id="IPR002937">
    <property type="entry name" value="Amino_oxidase"/>
</dbReference>
<evidence type="ECO:0000313" key="4">
    <source>
        <dbReference type="Proteomes" id="UP000053470"/>
    </source>
</evidence>
<dbReference type="SUPFAM" id="SSF51905">
    <property type="entry name" value="FAD/NAD(P)-binding domain"/>
    <property type="match status" value="1"/>
</dbReference>
<gene>
    <name evidence="3" type="ORF">RSIPO_03525</name>
</gene>
<evidence type="ECO:0000313" key="3">
    <source>
        <dbReference type="EMBL" id="CEJ16829.1"/>
    </source>
</evidence>
<dbReference type="Pfam" id="PF13450">
    <property type="entry name" value="NAD_binding_8"/>
    <property type="match status" value="1"/>
</dbReference>
<dbReference type="InterPro" id="IPR050703">
    <property type="entry name" value="Flavin_MAO"/>
</dbReference>
<comment type="similarity">
    <text evidence="1">Belongs to the flavin monoamine oxidase family.</text>
</comment>
<dbReference type="SUPFAM" id="SSF54373">
    <property type="entry name" value="FAD-linked reductases, C-terminal domain"/>
    <property type="match status" value="1"/>
</dbReference>
<dbReference type="Proteomes" id="UP000053470">
    <property type="component" value="Unassembled WGS sequence"/>
</dbReference>
<accession>A0A7U7JDE5</accession>
<feature type="domain" description="Amine oxidase" evidence="2">
    <location>
        <begin position="87"/>
        <end position="354"/>
    </location>
</feature>
<proteinExistence type="inferred from homology"/>
<dbReference type="Gene3D" id="3.50.50.60">
    <property type="entry name" value="FAD/NAD(P)-binding domain"/>
    <property type="match status" value="2"/>
</dbReference>
<dbReference type="Pfam" id="PF01593">
    <property type="entry name" value="Amino_oxidase"/>
    <property type="match status" value="1"/>
</dbReference>
<organism evidence="3 4">
    <name type="scientific">Ralstonia solanacearum IPO1609</name>
    <dbReference type="NCBI Taxonomy" id="564066"/>
    <lineage>
        <taxon>Bacteria</taxon>
        <taxon>Pseudomonadati</taxon>
        <taxon>Pseudomonadota</taxon>
        <taxon>Betaproteobacteria</taxon>
        <taxon>Burkholderiales</taxon>
        <taxon>Burkholderiaceae</taxon>
        <taxon>Ralstonia</taxon>
        <taxon>Ralstonia solanacearum species complex</taxon>
    </lineage>
</organism>
<dbReference type="AlphaFoldDB" id="A0A7U7JDE5"/>
<dbReference type="RefSeq" id="WP_003264387.1">
    <property type="nucleotide sequence ID" value="NZ_LN651281.1"/>
</dbReference>
<reference evidence="3" key="2">
    <citation type="submission" date="2022-04" db="EMBL/GenBank/DDBJ databases">
        <title>Genomic draft of R. solanacearum strain IPO1609, a phylotype IIB1/biovar 2/race 3 strain isolated from potato in Europe.</title>
        <authorList>
            <person name="Boucher C."/>
            <person name="Carrere S."/>
            <person name="Dossat C."/>
            <person name="Elbaz M."/>
            <person name="Genin S."/>
            <person name="Gouzy J."/>
            <person name="Prior P."/>
            <person name="Segurens B."/>
            <person name="Wincker P."/>
        </authorList>
    </citation>
    <scope>NUCLEOTIDE SEQUENCE</scope>
    <source>
        <strain evidence="3">IPO1609</strain>
    </source>
</reference>
<evidence type="ECO:0000256" key="1">
    <source>
        <dbReference type="ARBA" id="ARBA00005995"/>
    </source>
</evidence>
<keyword evidence="4" id="KW-1185">Reference proteome</keyword>
<name>A0A7U7JDE5_RALSL</name>